<dbReference type="InParanoid" id="A0A409YXF5"/>
<dbReference type="PROSITE" id="PS50053">
    <property type="entry name" value="UBIQUITIN_2"/>
    <property type="match status" value="1"/>
</dbReference>
<dbReference type="InterPro" id="IPR015496">
    <property type="entry name" value="Ubiquilin"/>
</dbReference>
<comment type="caution">
    <text evidence="3">The sequence shown here is derived from an EMBL/GenBank/DDBJ whole genome shotgun (WGS) entry which is preliminary data.</text>
</comment>
<dbReference type="InterPro" id="IPR000626">
    <property type="entry name" value="Ubiquitin-like_dom"/>
</dbReference>
<reference evidence="3 4" key="1">
    <citation type="journal article" date="2018" name="Evol. Lett.">
        <title>Horizontal gene cluster transfer increased hallucinogenic mushroom diversity.</title>
        <authorList>
            <person name="Reynolds H.T."/>
            <person name="Vijayakumar V."/>
            <person name="Gluck-Thaler E."/>
            <person name="Korotkin H.B."/>
            <person name="Matheny P.B."/>
            <person name="Slot J.C."/>
        </authorList>
    </citation>
    <scope>NUCLEOTIDE SEQUENCE [LARGE SCALE GENOMIC DNA]</scope>
    <source>
        <strain evidence="3 4">2629</strain>
    </source>
</reference>
<protein>
    <recommendedName>
        <fullName evidence="2">Ubiquitin-like domain-containing protein</fullName>
    </recommendedName>
</protein>
<feature type="domain" description="Ubiquitin-like" evidence="2">
    <location>
        <begin position="69"/>
        <end position="143"/>
    </location>
</feature>
<dbReference type="Gene3D" id="3.10.20.90">
    <property type="entry name" value="Phosphatidylinositol 3-kinase Catalytic Subunit, Chain A, domain 1"/>
    <property type="match status" value="1"/>
</dbReference>
<dbReference type="GO" id="GO:0031593">
    <property type="term" value="F:polyubiquitin modification-dependent protein binding"/>
    <property type="evidence" value="ECO:0007669"/>
    <property type="project" value="TreeGrafter"/>
</dbReference>
<proteinExistence type="predicted"/>
<dbReference type="PANTHER" id="PTHR10677:SF3">
    <property type="entry name" value="FI07626P-RELATED"/>
    <property type="match status" value="1"/>
</dbReference>
<dbReference type="InterPro" id="IPR029071">
    <property type="entry name" value="Ubiquitin-like_domsf"/>
</dbReference>
<accession>A0A409YXF5</accession>
<keyword evidence="4" id="KW-1185">Reference proteome</keyword>
<sequence>MSSSFEQAERAFARTFLNTLSTQPITYANDYQQPPEQTLKRVPVLSIAVPPPPERKLSSEASTSASGPITITFKSLKPSASLKLSVQPTDSIASIKAQIAAQPSAPPADAQRLLLKGKALSDTKLLKEYTNIKDGDTVNLMVKPGFDWDPTAPTPSPAAPSEIVAPKPMQADKSPFGSLAGSLDVNAARSRPGKHTRIPSVVLSPSPSNDTPAGGEKDIVISLDDAVLPSPTSHTAEALPTYHKTISNPEFWVRLYEFLVKEFTTDADLHIAFEDFLCASKGTLSPSEIAKIRDTVGIIGMAGT</sequence>
<dbReference type="Pfam" id="PF00240">
    <property type="entry name" value="ubiquitin"/>
    <property type="match status" value="1"/>
</dbReference>
<feature type="region of interest" description="Disordered" evidence="1">
    <location>
        <begin position="188"/>
        <end position="214"/>
    </location>
</feature>
<dbReference type="GO" id="GO:0006511">
    <property type="term" value="P:ubiquitin-dependent protein catabolic process"/>
    <property type="evidence" value="ECO:0007669"/>
    <property type="project" value="TreeGrafter"/>
</dbReference>
<dbReference type="STRING" id="181874.A0A409YXF5"/>
<dbReference type="PANTHER" id="PTHR10677">
    <property type="entry name" value="UBIQUILIN"/>
    <property type="match status" value="1"/>
</dbReference>
<dbReference type="SMART" id="SM00213">
    <property type="entry name" value="UBQ"/>
    <property type="match status" value="1"/>
</dbReference>
<evidence type="ECO:0000313" key="3">
    <source>
        <dbReference type="EMBL" id="PPR07696.1"/>
    </source>
</evidence>
<dbReference type="OrthoDB" id="428577at2759"/>
<dbReference type="GO" id="GO:0005829">
    <property type="term" value="C:cytosol"/>
    <property type="evidence" value="ECO:0007669"/>
    <property type="project" value="TreeGrafter"/>
</dbReference>
<organism evidence="3 4">
    <name type="scientific">Panaeolus cyanescens</name>
    <dbReference type="NCBI Taxonomy" id="181874"/>
    <lineage>
        <taxon>Eukaryota</taxon>
        <taxon>Fungi</taxon>
        <taxon>Dikarya</taxon>
        <taxon>Basidiomycota</taxon>
        <taxon>Agaricomycotina</taxon>
        <taxon>Agaricomycetes</taxon>
        <taxon>Agaricomycetidae</taxon>
        <taxon>Agaricales</taxon>
        <taxon>Agaricineae</taxon>
        <taxon>Galeropsidaceae</taxon>
        <taxon>Panaeolus</taxon>
    </lineage>
</organism>
<name>A0A409YXF5_9AGAR</name>
<dbReference type="Proteomes" id="UP000284842">
    <property type="component" value="Unassembled WGS sequence"/>
</dbReference>
<evidence type="ECO:0000259" key="2">
    <source>
        <dbReference type="PROSITE" id="PS50053"/>
    </source>
</evidence>
<evidence type="ECO:0000313" key="4">
    <source>
        <dbReference type="Proteomes" id="UP000284842"/>
    </source>
</evidence>
<dbReference type="AlphaFoldDB" id="A0A409YXF5"/>
<evidence type="ECO:0000256" key="1">
    <source>
        <dbReference type="SAM" id="MobiDB-lite"/>
    </source>
</evidence>
<gene>
    <name evidence="3" type="ORF">CVT24_003194</name>
</gene>
<dbReference type="EMBL" id="NHTK01000359">
    <property type="protein sequence ID" value="PPR07696.1"/>
    <property type="molecule type" value="Genomic_DNA"/>
</dbReference>
<dbReference type="SUPFAM" id="SSF54236">
    <property type="entry name" value="Ubiquitin-like"/>
    <property type="match status" value="1"/>
</dbReference>